<accession>A0A1E7EWV3</accession>
<dbReference type="InterPro" id="IPR000782">
    <property type="entry name" value="FAS1_domain"/>
</dbReference>
<dbReference type="AlphaFoldDB" id="A0A1E7EWV3"/>
<dbReference type="InterPro" id="IPR036378">
    <property type="entry name" value="FAS1_dom_sf"/>
</dbReference>
<dbReference type="PROSITE" id="PS50213">
    <property type="entry name" value="FAS1"/>
    <property type="match status" value="1"/>
</dbReference>
<protein>
    <submittedName>
        <fullName evidence="2">FAS1 domain-containing protein</fullName>
    </submittedName>
</protein>
<dbReference type="SUPFAM" id="SSF82153">
    <property type="entry name" value="FAS1 domain"/>
    <property type="match status" value="1"/>
</dbReference>
<organism evidence="2 3">
    <name type="scientific">Fragilariopsis cylindrus CCMP1102</name>
    <dbReference type="NCBI Taxonomy" id="635003"/>
    <lineage>
        <taxon>Eukaryota</taxon>
        <taxon>Sar</taxon>
        <taxon>Stramenopiles</taxon>
        <taxon>Ochrophyta</taxon>
        <taxon>Bacillariophyta</taxon>
        <taxon>Bacillariophyceae</taxon>
        <taxon>Bacillariophycidae</taxon>
        <taxon>Bacillariales</taxon>
        <taxon>Bacillariaceae</taxon>
        <taxon>Fragilariopsis</taxon>
    </lineage>
</organism>
<reference evidence="2 3" key="1">
    <citation type="submission" date="2016-09" db="EMBL/GenBank/DDBJ databases">
        <title>Extensive genetic diversity and differential bi-allelic expression allows diatom success in the polar Southern Ocean.</title>
        <authorList>
            <consortium name="DOE Joint Genome Institute"/>
            <person name="Mock T."/>
            <person name="Otillar R.P."/>
            <person name="Strauss J."/>
            <person name="Dupont C."/>
            <person name="Frickenhaus S."/>
            <person name="Maumus F."/>
            <person name="Mcmullan M."/>
            <person name="Sanges R."/>
            <person name="Schmutz J."/>
            <person name="Toseland A."/>
            <person name="Valas R."/>
            <person name="Veluchamy A."/>
            <person name="Ward B.J."/>
            <person name="Allen A."/>
            <person name="Barry K."/>
            <person name="Falciatore A."/>
            <person name="Ferrante M."/>
            <person name="Fortunato A.E."/>
            <person name="Gloeckner G."/>
            <person name="Gruber A."/>
            <person name="Hipkin R."/>
            <person name="Janech M."/>
            <person name="Kroth P."/>
            <person name="Leese F."/>
            <person name="Lindquist E."/>
            <person name="Lyon B.R."/>
            <person name="Martin J."/>
            <person name="Mayer C."/>
            <person name="Parker M."/>
            <person name="Quesneville H."/>
            <person name="Raymond J."/>
            <person name="Uhlig C."/>
            <person name="Valentin K.U."/>
            <person name="Worden A.Z."/>
            <person name="Armbrust E.V."/>
            <person name="Bowler C."/>
            <person name="Green B."/>
            <person name="Moulton V."/>
            <person name="Van Oosterhout C."/>
            <person name="Grigoriev I."/>
        </authorList>
    </citation>
    <scope>NUCLEOTIDE SEQUENCE [LARGE SCALE GENOMIC DNA]</scope>
    <source>
        <strain evidence="2 3">CCMP1102</strain>
    </source>
</reference>
<dbReference type="KEGG" id="fcy:FRACYDRAFT_247340"/>
<keyword evidence="3" id="KW-1185">Reference proteome</keyword>
<dbReference type="Proteomes" id="UP000095751">
    <property type="component" value="Unassembled WGS sequence"/>
</dbReference>
<proteinExistence type="predicted"/>
<sequence>MCCNRTQNTTGTKHHLIKVKLSFAFATIAAICSTAVNTNAEELVSPVDIPSTVINTELFTTLVAGLTAADLVSAVAEPNSPFTLFAPSDDAFAALPEGLVMCLLKEENVDALSAILTYHVFNGAVLSTDLTDGMMAPTLQVTTADIMTSNGVIHIIDAVLVPPSIDAAAFLETCKQGVVDSVIGM</sequence>
<evidence type="ECO:0000313" key="3">
    <source>
        <dbReference type="Proteomes" id="UP000095751"/>
    </source>
</evidence>
<dbReference type="InParanoid" id="A0A1E7EWV3"/>
<name>A0A1E7EWV3_9STRA</name>
<dbReference type="SMART" id="SM00554">
    <property type="entry name" value="FAS1"/>
    <property type="match status" value="1"/>
</dbReference>
<dbReference type="InterPro" id="IPR050904">
    <property type="entry name" value="Adhesion/Biosynth-related"/>
</dbReference>
<evidence type="ECO:0000313" key="2">
    <source>
        <dbReference type="EMBL" id="OEU10336.1"/>
    </source>
</evidence>
<feature type="domain" description="FAS1" evidence="1">
    <location>
        <begin position="46"/>
        <end position="160"/>
    </location>
</feature>
<dbReference type="GO" id="GO:0005615">
    <property type="term" value="C:extracellular space"/>
    <property type="evidence" value="ECO:0007669"/>
    <property type="project" value="TreeGrafter"/>
</dbReference>
<dbReference type="PANTHER" id="PTHR10900">
    <property type="entry name" value="PERIOSTIN-RELATED"/>
    <property type="match status" value="1"/>
</dbReference>
<evidence type="ECO:0000259" key="1">
    <source>
        <dbReference type="PROSITE" id="PS50213"/>
    </source>
</evidence>
<dbReference type="PANTHER" id="PTHR10900:SF77">
    <property type="entry name" value="FI19380P1"/>
    <property type="match status" value="1"/>
</dbReference>
<dbReference type="Gene3D" id="2.30.180.10">
    <property type="entry name" value="FAS1 domain"/>
    <property type="match status" value="2"/>
</dbReference>
<gene>
    <name evidence="2" type="ORF">FRACYDRAFT_247340</name>
</gene>
<dbReference type="OrthoDB" id="275177at2759"/>
<dbReference type="EMBL" id="KV784372">
    <property type="protein sequence ID" value="OEU10336.1"/>
    <property type="molecule type" value="Genomic_DNA"/>
</dbReference>
<dbReference type="Pfam" id="PF02469">
    <property type="entry name" value="Fasciclin"/>
    <property type="match status" value="1"/>
</dbReference>